<dbReference type="PROSITE" id="PS00237">
    <property type="entry name" value="G_PROTEIN_RECEP_F1_1"/>
    <property type="match status" value="1"/>
</dbReference>
<evidence type="ECO:0000256" key="1">
    <source>
        <dbReference type="ARBA" id="ARBA00004141"/>
    </source>
</evidence>
<keyword evidence="6 10" id="KW-0472">Membrane</keyword>
<name>A0AAN8JEU3_PATCE</name>
<feature type="domain" description="G-protein coupled receptors family 1 profile" evidence="11">
    <location>
        <begin position="67"/>
        <end position="334"/>
    </location>
</feature>
<keyword evidence="7 9" id="KW-0675">Receptor</keyword>
<evidence type="ECO:0000256" key="9">
    <source>
        <dbReference type="RuleBase" id="RU000688"/>
    </source>
</evidence>
<protein>
    <recommendedName>
        <fullName evidence="11">G-protein coupled receptors family 1 profile domain-containing protein</fullName>
    </recommendedName>
</protein>
<dbReference type="Proteomes" id="UP001347796">
    <property type="component" value="Unassembled WGS sequence"/>
</dbReference>
<dbReference type="EMBL" id="JAZGQO010000011">
    <property type="protein sequence ID" value="KAK6173960.1"/>
    <property type="molecule type" value="Genomic_DNA"/>
</dbReference>
<organism evidence="12 13">
    <name type="scientific">Patella caerulea</name>
    <name type="common">Rayed Mediterranean limpet</name>
    <dbReference type="NCBI Taxonomy" id="87958"/>
    <lineage>
        <taxon>Eukaryota</taxon>
        <taxon>Metazoa</taxon>
        <taxon>Spiralia</taxon>
        <taxon>Lophotrochozoa</taxon>
        <taxon>Mollusca</taxon>
        <taxon>Gastropoda</taxon>
        <taxon>Patellogastropoda</taxon>
        <taxon>Patelloidea</taxon>
        <taxon>Patellidae</taxon>
        <taxon>Patella</taxon>
    </lineage>
</organism>
<evidence type="ECO:0000313" key="13">
    <source>
        <dbReference type="Proteomes" id="UP001347796"/>
    </source>
</evidence>
<dbReference type="SUPFAM" id="SSF81321">
    <property type="entry name" value="Family A G protein-coupled receptor-like"/>
    <property type="match status" value="1"/>
</dbReference>
<dbReference type="GO" id="GO:0005886">
    <property type="term" value="C:plasma membrane"/>
    <property type="evidence" value="ECO:0007669"/>
    <property type="project" value="TreeGrafter"/>
</dbReference>
<dbReference type="Pfam" id="PF00001">
    <property type="entry name" value="7tm_1"/>
    <property type="match status" value="1"/>
</dbReference>
<keyword evidence="5 9" id="KW-0297">G-protein coupled receptor</keyword>
<dbReference type="InterPro" id="IPR000611">
    <property type="entry name" value="NPY_rcpt"/>
</dbReference>
<evidence type="ECO:0000256" key="6">
    <source>
        <dbReference type="ARBA" id="ARBA00023136"/>
    </source>
</evidence>
<keyword evidence="4 10" id="KW-1133">Transmembrane helix</keyword>
<gene>
    <name evidence="12" type="ORF">SNE40_017326</name>
</gene>
<dbReference type="Gene3D" id="1.20.1070.10">
    <property type="entry name" value="Rhodopsin 7-helix transmembrane proteins"/>
    <property type="match status" value="1"/>
</dbReference>
<evidence type="ECO:0000313" key="12">
    <source>
        <dbReference type="EMBL" id="KAK6173960.1"/>
    </source>
</evidence>
<dbReference type="PROSITE" id="PS50262">
    <property type="entry name" value="G_PROTEIN_RECEP_F1_2"/>
    <property type="match status" value="1"/>
</dbReference>
<dbReference type="PANTHER" id="PTHR45695">
    <property type="entry name" value="LEUCOKININ RECEPTOR-RELATED"/>
    <property type="match status" value="1"/>
</dbReference>
<keyword evidence="3 9" id="KW-0812">Transmembrane</keyword>
<dbReference type="PANTHER" id="PTHR45695:SF9">
    <property type="entry name" value="LEUCOKININ RECEPTOR"/>
    <property type="match status" value="1"/>
</dbReference>
<comment type="subcellular location">
    <subcellularLocation>
        <location evidence="1">Membrane</location>
        <topology evidence="1">Multi-pass membrane protein</topology>
    </subcellularLocation>
</comment>
<feature type="transmembrane region" description="Helical" evidence="10">
    <location>
        <begin position="275"/>
        <end position="294"/>
    </location>
</feature>
<proteinExistence type="inferred from homology"/>
<dbReference type="InterPro" id="IPR000276">
    <property type="entry name" value="GPCR_Rhodpsn"/>
</dbReference>
<reference evidence="12 13" key="1">
    <citation type="submission" date="2024-01" db="EMBL/GenBank/DDBJ databases">
        <title>The genome of the rayed Mediterranean limpet Patella caerulea (Linnaeus, 1758).</title>
        <authorList>
            <person name="Anh-Thu Weber A."/>
            <person name="Halstead-Nussloch G."/>
        </authorList>
    </citation>
    <scope>NUCLEOTIDE SEQUENCE [LARGE SCALE GENOMIC DNA]</scope>
    <source>
        <strain evidence="12">AATW-2023a</strain>
        <tissue evidence="12">Whole specimen</tissue>
    </source>
</reference>
<sequence>MEVNEELIEFLWNMSDTTINNDQYNDYPFNPDLLLDDLRSNLYRHKEPFNIVLMVVYAITMLAGLVGNAFVILVVVRQRHMRTLTNVFFLNLTIGDLLVLIICIPITLGNYLYRDWVYGEIMCKVTPFLQGTAVSVSVFSMLAISINRYFAIHIPLKAKLIFSRQNVAIIIVLIWIASFGAISPLLFVNNVTTYGVPGIFEARACEEKWGTPQVKQIYSLVMLGILFVSPLSGMATMYSIISTTLWNADTQLYPNGTKTGKVQTDRVIRQRRKTVRTLISLVIIFGVCWLPYYVVNIWLDFNIQSPSANDVLNYVYPLVQLLALSNSTVNPICYCFLTNGFRRAFINICCRKKRRTNHGTIVTVRYKCPLSDDSAFESVETVLS</sequence>
<feature type="transmembrane region" description="Helical" evidence="10">
    <location>
        <begin position="167"/>
        <end position="187"/>
    </location>
</feature>
<keyword evidence="13" id="KW-1185">Reference proteome</keyword>
<dbReference type="AlphaFoldDB" id="A0AAN8JEU3"/>
<comment type="caution">
    <text evidence="12">The sequence shown here is derived from an EMBL/GenBank/DDBJ whole genome shotgun (WGS) entry which is preliminary data.</text>
</comment>
<evidence type="ECO:0000256" key="4">
    <source>
        <dbReference type="ARBA" id="ARBA00022989"/>
    </source>
</evidence>
<evidence type="ECO:0000256" key="7">
    <source>
        <dbReference type="ARBA" id="ARBA00023170"/>
    </source>
</evidence>
<evidence type="ECO:0000256" key="5">
    <source>
        <dbReference type="ARBA" id="ARBA00023040"/>
    </source>
</evidence>
<dbReference type="InterPro" id="IPR017452">
    <property type="entry name" value="GPCR_Rhodpsn_7TM"/>
</dbReference>
<feature type="transmembrane region" description="Helical" evidence="10">
    <location>
        <begin position="88"/>
        <end position="108"/>
    </location>
</feature>
<dbReference type="PRINTS" id="PR01012">
    <property type="entry name" value="NRPEPTIDEYR"/>
</dbReference>
<dbReference type="GO" id="GO:0004983">
    <property type="term" value="F:neuropeptide Y receptor activity"/>
    <property type="evidence" value="ECO:0007669"/>
    <property type="project" value="InterPro"/>
</dbReference>
<evidence type="ECO:0000256" key="2">
    <source>
        <dbReference type="ARBA" id="ARBA00010663"/>
    </source>
</evidence>
<feature type="transmembrane region" description="Helical" evidence="10">
    <location>
        <begin position="217"/>
        <end position="241"/>
    </location>
</feature>
<evidence type="ECO:0000256" key="3">
    <source>
        <dbReference type="ARBA" id="ARBA00022692"/>
    </source>
</evidence>
<feature type="transmembrane region" description="Helical" evidence="10">
    <location>
        <begin position="128"/>
        <end position="146"/>
    </location>
</feature>
<keyword evidence="8 9" id="KW-0807">Transducer</keyword>
<evidence type="ECO:0000256" key="8">
    <source>
        <dbReference type="ARBA" id="ARBA00023224"/>
    </source>
</evidence>
<feature type="transmembrane region" description="Helical" evidence="10">
    <location>
        <begin position="314"/>
        <end position="337"/>
    </location>
</feature>
<comment type="similarity">
    <text evidence="2 9">Belongs to the G-protein coupled receptor 1 family.</text>
</comment>
<evidence type="ECO:0000256" key="10">
    <source>
        <dbReference type="SAM" id="Phobius"/>
    </source>
</evidence>
<dbReference type="PRINTS" id="PR00237">
    <property type="entry name" value="GPCRRHODOPSN"/>
</dbReference>
<accession>A0AAN8JEU3</accession>
<evidence type="ECO:0000259" key="11">
    <source>
        <dbReference type="PROSITE" id="PS50262"/>
    </source>
</evidence>
<feature type="transmembrane region" description="Helical" evidence="10">
    <location>
        <begin position="51"/>
        <end position="76"/>
    </location>
</feature>
<dbReference type="CDD" id="cd14993">
    <property type="entry name" value="7tmA_CCKR-like"/>
    <property type="match status" value="1"/>
</dbReference>